<name>A0AAV9ARI5_ACOGR</name>
<proteinExistence type="predicted"/>
<comment type="caution">
    <text evidence="1">The sequence shown here is derived from an EMBL/GenBank/DDBJ whole genome shotgun (WGS) entry which is preliminary data.</text>
</comment>
<organism evidence="1 2">
    <name type="scientific">Acorus gramineus</name>
    <name type="common">Dwarf sweet flag</name>
    <dbReference type="NCBI Taxonomy" id="55184"/>
    <lineage>
        <taxon>Eukaryota</taxon>
        <taxon>Viridiplantae</taxon>
        <taxon>Streptophyta</taxon>
        <taxon>Embryophyta</taxon>
        <taxon>Tracheophyta</taxon>
        <taxon>Spermatophyta</taxon>
        <taxon>Magnoliopsida</taxon>
        <taxon>Liliopsida</taxon>
        <taxon>Acoraceae</taxon>
        <taxon>Acorus</taxon>
    </lineage>
</organism>
<dbReference type="Proteomes" id="UP001179952">
    <property type="component" value="Unassembled WGS sequence"/>
</dbReference>
<protein>
    <submittedName>
        <fullName evidence="1">Uncharacterized protein</fullName>
    </submittedName>
</protein>
<dbReference type="EMBL" id="JAUJYN010000007">
    <property type="protein sequence ID" value="KAK1266735.1"/>
    <property type="molecule type" value="Genomic_DNA"/>
</dbReference>
<sequence>MEATAKTSAPMYPFVNVNELFKDDEEEAPATIKEALIKIPGVIDLHEEWNSPPAT</sequence>
<reference evidence="1" key="1">
    <citation type="journal article" date="2023" name="Nat. Commun.">
        <title>Diploid and tetraploid genomes of Acorus and the evolution of monocots.</title>
        <authorList>
            <person name="Ma L."/>
            <person name="Liu K.W."/>
            <person name="Li Z."/>
            <person name="Hsiao Y.Y."/>
            <person name="Qi Y."/>
            <person name="Fu T."/>
            <person name="Tang G.D."/>
            <person name="Zhang D."/>
            <person name="Sun W.H."/>
            <person name="Liu D.K."/>
            <person name="Li Y."/>
            <person name="Chen G.Z."/>
            <person name="Liu X.D."/>
            <person name="Liao X.Y."/>
            <person name="Jiang Y.T."/>
            <person name="Yu X."/>
            <person name="Hao Y."/>
            <person name="Huang J."/>
            <person name="Zhao X.W."/>
            <person name="Ke S."/>
            <person name="Chen Y.Y."/>
            <person name="Wu W.L."/>
            <person name="Hsu J.L."/>
            <person name="Lin Y.F."/>
            <person name="Huang M.D."/>
            <person name="Li C.Y."/>
            <person name="Huang L."/>
            <person name="Wang Z.W."/>
            <person name="Zhao X."/>
            <person name="Zhong W.Y."/>
            <person name="Peng D.H."/>
            <person name="Ahmad S."/>
            <person name="Lan S."/>
            <person name="Zhang J.S."/>
            <person name="Tsai W.C."/>
            <person name="Van de Peer Y."/>
            <person name="Liu Z.J."/>
        </authorList>
    </citation>
    <scope>NUCLEOTIDE SEQUENCE</scope>
    <source>
        <strain evidence="1">SCP</strain>
    </source>
</reference>
<accession>A0AAV9ARI5</accession>
<evidence type="ECO:0000313" key="1">
    <source>
        <dbReference type="EMBL" id="KAK1266735.1"/>
    </source>
</evidence>
<dbReference type="AlphaFoldDB" id="A0AAV9ARI5"/>
<keyword evidence="2" id="KW-1185">Reference proteome</keyword>
<gene>
    <name evidence="1" type="ORF">QJS04_geneDACA014612</name>
</gene>
<evidence type="ECO:0000313" key="2">
    <source>
        <dbReference type="Proteomes" id="UP001179952"/>
    </source>
</evidence>
<reference evidence="1" key="2">
    <citation type="submission" date="2023-06" db="EMBL/GenBank/DDBJ databases">
        <authorList>
            <person name="Ma L."/>
            <person name="Liu K.-W."/>
            <person name="Li Z."/>
            <person name="Hsiao Y.-Y."/>
            <person name="Qi Y."/>
            <person name="Fu T."/>
            <person name="Tang G."/>
            <person name="Zhang D."/>
            <person name="Sun W.-H."/>
            <person name="Liu D.-K."/>
            <person name="Li Y."/>
            <person name="Chen G.-Z."/>
            <person name="Liu X.-D."/>
            <person name="Liao X.-Y."/>
            <person name="Jiang Y.-T."/>
            <person name="Yu X."/>
            <person name="Hao Y."/>
            <person name="Huang J."/>
            <person name="Zhao X.-W."/>
            <person name="Ke S."/>
            <person name="Chen Y.-Y."/>
            <person name="Wu W.-L."/>
            <person name="Hsu J.-L."/>
            <person name="Lin Y.-F."/>
            <person name="Huang M.-D."/>
            <person name="Li C.-Y."/>
            <person name="Huang L."/>
            <person name="Wang Z.-W."/>
            <person name="Zhao X."/>
            <person name="Zhong W.-Y."/>
            <person name="Peng D.-H."/>
            <person name="Ahmad S."/>
            <person name="Lan S."/>
            <person name="Zhang J.-S."/>
            <person name="Tsai W.-C."/>
            <person name="Van De Peer Y."/>
            <person name="Liu Z.-J."/>
        </authorList>
    </citation>
    <scope>NUCLEOTIDE SEQUENCE</scope>
    <source>
        <strain evidence="1">SCP</strain>
        <tissue evidence="1">Leaves</tissue>
    </source>
</reference>